<name>A0A7Z0CJC0_9ACTN</name>
<dbReference type="AlphaFoldDB" id="A0A7Z0CJC0"/>
<organism evidence="1 2">
    <name type="scientific">Nocardioides aromaticivorans</name>
    <dbReference type="NCBI Taxonomy" id="200618"/>
    <lineage>
        <taxon>Bacteria</taxon>
        <taxon>Bacillati</taxon>
        <taxon>Actinomycetota</taxon>
        <taxon>Actinomycetes</taxon>
        <taxon>Propionibacteriales</taxon>
        <taxon>Nocardioidaceae</taxon>
        <taxon>Nocardioides</taxon>
    </lineage>
</organism>
<evidence type="ECO:0000313" key="2">
    <source>
        <dbReference type="Proteomes" id="UP000562045"/>
    </source>
</evidence>
<gene>
    <name evidence="1" type="ORF">BJ993_000596</name>
</gene>
<dbReference type="Proteomes" id="UP000562045">
    <property type="component" value="Unassembled WGS sequence"/>
</dbReference>
<proteinExistence type="predicted"/>
<dbReference type="EMBL" id="JACBZM010000001">
    <property type="protein sequence ID" value="NYI43516.1"/>
    <property type="molecule type" value="Genomic_DNA"/>
</dbReference>
<accession>A0A7Z0CJC0</accession>
<reference evidence="1 2" key="1">
    <citation type="submission" date="2020-07" db="EMBL/GenBank/DDBJ databases">
        <title>Sequencing the genomes of 1000 actinobacteria strains.</title>
        <authorList>
            <person name="Klenk H.-P."/>
        </authorList>
    </citation>
    <scope>NUCLEOTIDE SEQUENCE [LARGE SCALE GENOMIC DNA]</scope>
    <source>
        <strain evidence="1 2">DSM 15131</strain>
    </source>
</reference>
<evidence type="ECO:0000313" key="1">
    <source>
        <dbReference type="EMBL" id="NYI43516.1"/>
    </source>
</evidence>
<dbReference type="RefSeq" id="WP_179647677.1">
    <property type="nucleotide sequence ID" value="NZ_JACBZM010000001.1"/>
</dbReference>
<sequence length="145" mass="15541">MDLPAPMPPRLPQRVVVAGSPAPLLTTFLERLAAVLDLPLVPLSELAGRADLEALAAFDGWVTTAERYDARAVLLERADLVVTVLAEEPGTLRSLVRRTVRRIRSDAPEVDLAWVEALPVSHPDLPAVRLVGSDAVEAWLAGLGA</sequence>
<protein>
    <submittedName>
        <fullName evidence="1">Uncharacterized protein</fullName>
    </submittedName>
</protein>
<comment type="caution">
    <text evidence="1">The sequence shown here is derived from an EMBL/GenBank/DDBJ whole genome shotgun (WGS) entry which is preliminary data.</text>
</comment>